<reference evidence="16" key="1">
    <citation type="journal article" date="2017" name="Nat. Ecol. Evol.">
        <title>Genome expansion and lineage-specific genetic innovations in the forest pathogenic fungi Armillaria.</title>
        <authorList>
            <person name="Sipos G."/>
            <person name="Prasanna A.N."/>
            <person name="Walter M.C."/>
            <person name="O'Connor E."/>
            <person name="Balint B."/>
            <person name="Krizsan K."/>
            <person name="Kiss B."/>
            <person name="Hess J."/>
            <person name="Varga T."/>
            <person name="Slot J."/>
            <person name="Riley R."/>
            <person name="Boka B."/>
            <person name="Rigling D."/>
            <person name="Barry K."/>
            <person name="Lee J."/>
            <person name="Mihaltcheva S."/>
            <person name="LaButti K."/>
            <person name="Lipzen A."/>
            <person name="Waldron R."/>
            <person name="Moloney N.M."/>
            <person name="Sperisen C."/>
            <person name="Kredics L."/>
            <person name="Vagvoelgyi C."/>
            <person name="Patrignani A."/>
            <person name="Fitzpatrick D."/>
            <person name="Nagy I."/>
            <person name="Doyle S."/>
            <person name="Anderson J.B."/>
            <person name="Grigoriev I.V."/>
            <person name="Gueldener U."/>
            <person name="Muensterkoetter M."/>
            <person name="Nagy L.G."/>
        </authorList>
    </citation>
    <scope>NUCLEOTIDE SEQUENCE [LARGE SCALE GENOMIC DNA]</scope>
    <source>
        <strain evidence="16">C18/9</strain>
    </source>
</reference>
<feature type="signal peptide" evidence="13">
    <location>
        <begin position="1"/>
        <end position="18"/>
    </location>
</feature>
<feature type="region of interest" description="Disordered" evidence="12">
    <location>
        <begin position="586"/>
        <end position="610"/>
    </location>
</feature>
<sequence length="610" mass="66856">MTLLGFLVVGVLVTVGFTQVPLDPDAYVAFEKPVAKSHLLSNIGSSGTNAGDAGPGVVIASADLNLFYTWTRDSSLVLKYLIDEFVSGGDTSLQSHIEDIVEAQIDIQQIPNPSGSPALDGLGEPKFYVNKTAFVGDIGRPQRDGPAIRAISMIAWANYHLSQKNISYVKKVLWPSIKLDLDYISSNWNKTTYDIWGEVLSSSYWTSTVQHRALRQGVALGSTIRNASVSESYTNHAESLLCFMQSYWNTDEYMTANTGSGRRGLDGSTVLASIHAFDPSAGCDPITFQPCSDRALANVLAYIDSFDVFQTNYGVSQNHATAIGRYPEDRYMGGNPWYLTTFAVAEQLYDALNVWQLQSSLTITPLSLPFFRRFSDNAEVGTYLASSSFYISMTSYIRNYADGFILVAAKATPSDGVLTEEYSRLSGYGGGFGQNPYSWSDVAALTAFRARNGSSADSWGVHEVSLSCSGQTGGWENTGLVTVDFYLHLDADSLPVGVERSLRKLVSRQGYSIVASQQSDLERDSTVQRERNIRIQVPHQVGDYSTSLGGQIQPVPCITRRRILAIFDHIVLDVKFACSAKQMEDNGNNLDEYRDSTEHADNEKSAASTI</sequence>
<dbReference type="EC" id="3.2.1.3" evidence="3"/>
<evidence type="ECO:0000313" key="16">
    <source>
        <dbReference type="Proteomes" id="UP000219338"/>
    </source>
</evidence>
<evidence type="ECO:0000256" key="9">
    <source>
        <dbReference type="ARBA" id="ARBA00023326"/>
    </source>
</evidence>
<evidence type="ECO:0000256" key="12">
    <source>
        <dbReference type="SAM" id="MobiDB-lite"/>
    </source>
</evidence>
<dbReference type="EMBL" id="FUEG01000001">
    <property type="protein sequence ID" value="SJK97904.1"/>
    <property type="molecule type" value="Genomic_DNA"/>
</dbReference>
<dbReference type="AlphaFoldDB" id="A0A284QN66"/>
<feature type="compositionally biased region" description="Basic and acidic residues" evidence="12">
    <location>
        <begin position="591"/>
        <end position="604"/>
    </location>
</feature>
<dbReference type="PANTHER" id="PTHR31616:SF12">
    <property type="entry name" value="GLUCOAMYLASE"/>
    <property type="match status" value="1"/>
</dbReference>
<keyword evidence="9" id="KW-0624">Polysaccharide degradation</keyword>
<keyword evidence="16" id="KW-1185">Reference proteome</keyword>
<comment type="catalytic activity">
    <reaction evidence="1">
        <text>Hydrolysis of terminal (1-&gt;4)-linked alpha-D-glucose residues successively from non-reducing ends of the chains with release of beta-D-glucose.</text>
        <dbReference type="EC" id="3.2.1.3"/>
    </reaction>
</comment>
<dbReference type="PANTHER" id="PTHR31616">
    <property type="entry name" value="TREHALASE"/>
    <property type="match status" value="1"/>
</dbReference>
<protein>
    <recommendedName>
        <fullName evidence="3">glucan 1,4-alpha-glucosidase</fullName>
        <ecNumber evidence="3">3.2.1.3</ecNumber>
    </recommendedName>
    <alternativeName>
        <fullName evidence="11">1,4-alpha-D-glucan glucohydrolase</fullName>
    </alternativeName>
    <alternativeName>
        <fullName evidence="10">Glucan 1,4-alpha-glucosidase</fullName>
    </alternativeName>
</protein>
<dbReference type="Gene3D" id="1.50.10.10">
    <property type="match status" value="1"/>
</dbReference>
<evidence type="ECO:0000256" key="11">
    <source>
        <dbReference type="ARBA" id="ARBA00033473"/>
    </source>
</evidence>
<dbReference type="InterPro" id="IPR012341">
    <property type="entry name" value="6hp_glycosidase-like_sf"/>
</dbReference>
<name>A0A284QN66_ARMOS</name>
<accession>A0A284QN66</accession>
<dbReference type="OrthoDB" id="6123450at2759"/>
<keyword evidence="7" id="KW-0119">Carbohydrate metabolism</keyword>
<evidence type="ECO:0000313" key="15">
    <source>
        <dbReference type="EMBL" id="SJK97904.1"/>
    </source>
</evidence>
<evidence type="ECO:0000256" key="1">
    <source>
        <dbReference type="ARBA" id="ARBA00001863"/>
    </source>
</evidence>
<organism evidence="15 16">
    <name type="scientific">Armillaria ostoyae</name>
    <name type="common">Armillaria root rot fungus</name>
    <dbReference type="NCBI Taxonomy" id="47428"/>
    <lineage>
        <taxon>Eukaryota</taxon>
        <taxon>Fungi</taxon>
        <taxon>Dikarya</taxon>
        <taxon>Basidiomycota</taxon>
        <taxon>Agaricomycotina</taxon>
        <taxon>Agaricomycetes</taxon>
        <taxon>Agaricomycetidae</taxon>
        <taxon>Agaricales</taxon>
        <taxon>Marasmiineae</taxon>
        <taxon>Physalacriaceae</taxon>
        <taxon>Armillaria</taxon>
    </lineage>
</organism>
<feature type="chain" id="PRO_5012289617" description="glucan 1,4-alpha-glucosidase" evidence="13">
    <location>
        <begin position="19"/>
        <end position="610"/>
    </location>
</feature>
<dbReference type="InterPro" id="IPR011613">
    <property type="entry name" value="GH15-like"/>
</dbReference>
<dbReference type="InterPro" id="IPR008928">
    <property type="entry name" value="6-hairpin_glycosidase_sf"/>
</dbReference>
<comment type="similarity">
    <text evidence="2">Belongs to the glycosyl hydrolase 15 family.</text>
</comment>
<evidence type="ECO:0000256" key="4">
    <source>
        <dbReference type="ARBA" id="ARBA00022729"/>
    </source>
</evidence>
<keyword evidence="4 13" id="KW-0732">Signal</keyword>
<keyword evidence="5" id="KW-0378">Hydrolase</keyword>
<evidence type="ECO:0000256" key="5">
    <source>
        <dbReference type="ARBA" id="ARBA00022801"/>
    </source>
</evidence>
<evidence type="ECO:0000256" key="3">
    <source>
        <dbReference type="ARBA" id="ARBA00012593"/>
    </source>
</evidence>
<dbReference type="InterPro" id="IPR000165">
    <property type="entry name" value="Glucoamylase"/>
</dbReference>
<dbReference type="SUPFAM" id="SSF48208">
    <property type="entry name" value="Six-hairpin glycosidases"/>
    <property type="match status" value="1"/>
</dbReference>
<gene>
    <name evidence="15" type="ORF">ARMOST_01160</name>
</gene>
<dbReference type="OMA" id="QHRAMVE"/>
<evidence type="ECO:0000256" key="7">
    <source>
        <dbReference type="ARBA" id="ARBA00023277"/>
    </source>
</evidence>
<dbReference type="Proteomes" id="UP000219338">
    <property type="component" value="Unassembled WGS sequence"/>
</dbReference>
<evidence type="ECO:0000256" key="6">
    <source>
        <dbReference type="ARBA" id="ARBA00023180"/>
    </source>
</evidence>
<proteinExistence type="inferred from homology"/>
<keyword evidence="6" id="KW-0325">Glycoprotein</keyword>
<evidence type="ECO:0000256" key="13">
    <source>
        <dbReference type="SAM" id="SignalP"/>
    </source>
</evidence>
<dbReference type="GO" id="GO:0000324">
    <property type="term" value="C:fungal-type vacuole"/>
    <property type="evidence" value="ECO:0007669"/>
    <property type="project" value="TreeGrafter"/>
</dbReference>
<evidence type="ECO:0000259" key="14">
    <source>
        <dbReference type="Pfam" id="PF00723"/>
    </source>
</evidence>
<dbReference type="FunFam" id="1.50.10.10:FF:000018">
    <property type="entry name" value="Glucoamylase"/>
    <property type="match status" value="1"/>
</dbReference>
<dbReference type="PRINTS" id="PR00736">
    <property type="entry name" value="GLHYDRLASE15"/>
</dbReference>
<dbReference type="STRING" id="47428.A0A284QN66"/>
<dbReference type="GO" id="GO:0004339">
    <property type="term" value="F:glucan 1,4-alpha-glucosidase activity"/>
    <property type="evidence" value="ECO:0007669"/>
    <property type="project" value="UniProtKB-EC"/>
</dbReference>
<evidence type="ECO:0000256" key="10">
    <source>
        <dbReference type="ARBA" id="ARBA00033442"/>
    </source>
</evidence>
<dbReference type="GO" id="GO:0000272">
    <property type="term" value="P:polysaccharide catabolic process"/>
    <property type="evidence" value="ECO:0007669"/>
    <property type="project" value="UniProtKB-KW"/>
</dbReference>
<dbReference type="Pfam" id="PF00723">
    <property type="entry name" value="Glyco_hydro_15"/>
    <property type="match status" value="1"/>
</dbReference>
<feature type="domain" description="GH15-like" evidence="14">
    <location>
        <begin position="34"/>
        <end position="448"/>
    </location>
</feature>
<evidence type="ECO:0000256" key="2">
    <source>
        <dbReference type="ARBA" id="ARBA00006188"/>
    </source>
</evidence>
<evidence type="ECO:0000256" key="8">
    <source>
        <dbReference type="ARBA" id="ARBA00023295"/>
    </source>
</evidence>
<keyword evidence="8" id="KW-0326">Glycosidase</keyword>